<keyword evidence="3" id="KW-0804">Transcription</keyword>
<dbReference type="SUPFAM" id="SSF46785">
    <property type="entry name" value="Winged helix' DNA-binding domain"/>
    <property type="match status" value="1"/>
</dbReference>
<protein>
    <submittedName>
        <fullName evidence="5">MarR family transcriptional regulator</fullName>
    </submittedName>
</protein>
<keyword evidence="1" id="KW-0805">Transcription regulation</keyword>
<dbReference type="Proteomes" id="UP000004302">
    <property type="component" value="Chromosome"/>
</dbReference>
<dbReference type="PATRIC" id="fig|702453.3.peg.476"/>
<feature type="domain" description="HTH marR-type" evidence="4">
    <location>
        <begin position="1"/>
        <end position="147"/>
    </location>
</feature>
<dbReference type="PANTHER" id="PTHR42756:SF1">
    <property type="entry name" value="TRANSCRIPTIONAL REPRESSOR OF EMRAB OPERON"/>
    <property type="match status" value="1"/>
</dbReference>
<dbReference type="HOGENOM" id="CLU_102087_2_0_9"/>
<dbReference type="Pfam" id="PF12802">
    <property type="entry name" value="MarR_2"/>
    <property type="match status" value="1"/>
</dbReference>
<dbReference type="SMART" id="SM00347">
    <property type="entry name" value="HTH_MARR"/>
    <property type="match status" value="1"/>
</dbReference>
<organism evidence="5">
    <name type="scientific">Listeria seeligeri FSL N1-067</name>
    <dbReference type="NCBI Taxonomy" id="702453"/>
    <lineage>
        <taxon>Bacteria</taxon>
        <taxon>Bacillati</taxon>
        <taxon>Bacillota</taxon>
        <taxon>Bacilli</taxon>
        <taxon>Bacillales</taxon>
        <taxon>Listeriaceae</taxon>
        <taxon>Listeria</taxon>
    </lineage>
</organism>
<dbReference type="InterPro" id="IPR036388">
    <property type="entry name" value="WH-like_DNA-bd_sf"/>
</dbReference>
<dbReference type="InterPro" id="IPR036390">
    <property type="entry name" value="WH_DNA-bd_sf"/>
</dbReference>
<dbReference type="GO" id="GO:0003700">
    <property type="term" value="F:DNA-binding transcription factor activity"/>
    <property type="evidence" value="ECO:0007669"/>
    <property type="project" value="InterPro"/>
</dbReference>
<evidence type="ECO:0000256" key="1">
    <source>
        <dbReference type="ARBA" id="ARBA00023015"/>
    </source>
</evidence>
<proteinExistence type="predicted"/>
<sequence length="160" mass="18304">MTEKGVSFMNNEQSMNQQIALFYFGYKAFTETADLIIAKHSLKRLHHRILFFTARLPGLTINELLTFLEISKQALHQPLAELKERQLLTIEQGTRDKRQRCIFLTAAGKELENELGAAQRKQMAQIFAETADTDGKHFTEVMEGYAKNRPGAALIKDFKE</sequence>
<evidence type="ECO:0000313" key="5">
    <source>
        <dbReference type="EMBL" id="EFS01204.1"/>
    </source>
</evidence>
<evidence type="ECO:0000256" key="3">
    <source>
        <dbReference type="ARBA" id="ARBA00023163"/>
    </source>
</evidence>
<dbReference type="InterPro" id="IPR000835">
    <property type="entry name" value="HTH_MarR-typ"/>
</dbReference>
<dbReference type="Gene3D" id="1.10.10.10">
    <property type="entry name" value="Winged helix-like DNA-binding domain superfamily/Winged helix DNA-binding domain"/>
    <property type="match status" value="1"/>
</dbReference>
<evidence type="ECO:0000259" key="4">
    <source>
        <dbReference type="PROSITE" id="PS50995"/>
    </source>
</evidence>
<evidence type="ECO:0000256" key="2">
    <source>
        <dbReference type="ARBA" id="ARBA00023125"/>
    </source>
</evidence>
<name>E3ZMF1_LISSE</name>
<dbReference type="GO" id="GO:0003677">
    <property type="term" value="F:DNA binding"/>
    <property type="evidence" value="ECO:0007669"/>
    <property type="project" value="UniProtKB-KW"/>
</dbReference>
<gene>
    <name evidence="5" type="ORF">NT03LS_0602</name>
</gene>
<dbReference type="PROSITE" id="PS50995">
    <property type="entry name" value="HTH_MARR_2"/>
    <property type="match status" value="1"/>
</dbReference>
<dbReference type="AlphaFoldDB" id="E3ZMF1"/>
<reference evidence="5" key="1">
    <citation type="journal article" date="2010" name="Microbiol. Resour. Announc.">
        <title>Comparative genomics of the bacterial genus Listeria: Genome evolution is characterized by limited gene acquisition and limited gene loss.</title>
        <authorList>
            <person name="den Bakker H.C."/>
            <person name="Cummings C.A."/>
            <person name="Ferreira V."/>
            <person name="Vatta P."/>
            <person name="Orsi R.H."/>
            <person name="Degoricija L."/>
            <person name="Barker M."/>
            <person name="Petrauskene O."/>
            <person name="Furtado M.R."/>
            <person name="Wiedmann M."/>
        </authorList>
    </citation>
    <scope>NUCLEOTIDE SEQUENCE [LARGE SCALE GENOMIC DNA]</scope>
    <source>
        <strain evidence="5">FSL N1-067</strain>
    </source>
</reference>
<keyword evidence="2" id="KW-0238">DNA-binding</keyword>
<dbReference type="PANTHER" id="PTHR42756">
    <property type="entry name" value="TRANSCRIPTIONAL REGULATOR, MARR"/>
    <property type="match status" value="1"/>
</dbReference>
<accession>E3ZMF1</accession>
<dbReference type="EMBL" id="ADXJ01000232">
    <property type="protein sequence ID" value="EFS01204.1"/>
    <property type="molecule type" value="Genomic_DNA"/>
</dbReference>
<comment type="caution">
    <text evidence="5">The sequence shown here is derived from an EMBL/GenBank/DDBJ whole genome shotgun (WGS) entry which is preliminary data.</text>
</comment>